<reference evidence="3" key="1">
    <citation type="journal article" date="2019" name="Int. J. Syst. Evol. Microbiol.">
        <title>The Global Catalogue of Microorganisms (GCM) 10K type strain sequencing project: providing services to taxonomists for standard genome sequencing and annotation.</title>
        <authorList>
            <consortium name="The Broad Institute Genomics Platform"/>
            <consortium name="The Broad Institute Genome Sequencing Center for Infectious Disease"/>
            <person name="Wu L."/>
            <person name="Ma J."/>
        </authorList>
    </citation>
    <scope>NUCLEOTIDE SEQUENCE [LARGE SCALE GENOMIC DNA]</scope>
    <source>
        <strain evidence="3">JCM 12140</strain>
    </source>
</reference>
<dbReference type="InterPro" id="IPR027417">
    <property type="entry name" value="P-loop_NTPase"/>
</dbReference>
<dbReference type="SUPFAM" id="SSF52540">
    <property type="entry name" value="P-loop containing nucleoside triphosphate hydrolases"/>
    <property type="match status" value="1"/>
</dbReference>
<keyword evidence="3" id="KW-1185">Reference proteome</keyword>
<name>A0ABP4K8A8_9MICO</name>
<gene>
    <name evidence="2" type="ORF">GCM10009627_21190</name>
</gene>
<keyword evidence="2" id="KW-0547">Nucleotide-binding</keyword>
<evidence type="ECO:0000259" key="1">
    <source>
        <dbReference type="Pfam" id="PF13191"/>
    </source>
</evidence>
<comment type="caution">
    <text evidence="2">The sequence shown here is derived from an EMBL/GenBank/DDBJ whole genome shotgun (WGS) entry which is preliminary data.</text>
</comment>
<accession>A0ABP4K8A8</accession>
<dbReference type="Pfam" id="PF13191">
    <property type="entry name" value="AAA_16"/>
    <property type="match status" value="1"/>
</dbReference>
<dbReference type="Proteomes" id="UP001501742">
    <property type="component" value="Unassembled WGS sequence"/>
</dbReference>
<protein>
    <submittedName>
        <fullName evidence="2">ATP-binding protein</fullName>
    </submittedName>
</protein>
<proteinExistence type="predicted"/>
<dbReference type="PANTHER" id="PTHR34301">
    <property type="entry name" value="DNA-BINDING PROTEIN-RELATED"/>
    <property type="match status" value="1"/>
</dbReference>
<dbReference type="EMBL" id="BAAAJX010000010">
    <property type="protein sequence ID" value="GAA1493773.1"/>
    <property type="molecule type" value="Genomic_DNA"/>
</dbReference>
<dbReference type="RefSeq" id="WP_204610121.1">
    <property type="nucleotide sequence ID" value="NZ_BAAAJX010000010.1"/>
</dbReference>
<evidence type="ECO:0000313" key="3">
    <source>
        <dbReference type="Proteomes" id="UP001501742"/>
    </source>
</evidence>
<evidence type="ECO:0000313" key="2">
    <source>
        <dbReference type="EMBL" id="GAA1493773.1"/>
    </source>
</evidence>
<dbReference type="Gene3D" id="3.40.50.300">
    <property type="entry name" value="P-loop containing nucleotide triphosphate hydrolases"/>
    <property type="match status" value="1"/>
</dbReference>
<dbReference type="GO" id="GO:0005524">
    <property type="term" value="F:ATP binding"/>
    <property type="evidence" value="ECO:0007669"/>
    <property type="project" value="UniProtKB-KW"/>
</dbReference>
<keyword evidence="2" id="KW-0067">ATP-binding</keyword>
<sequence length="396" mass="42809">MDPLINPYRPGAGIRPPELVGRQAEIDLVDLMVAHSHRRRNDGGLILYGLRGVGKTVLLSRLQHIVERAGWVTVQLEARPGEPGKVIARHSLARGIAMAGRKMARFKHATAEVREALASITSFSATIGGTGVTLGVDASLHRANSGLIEVDLEELIADLVVPLQKNQSAFAIFIDEMQDLDQDLLTALLAVQHRAGQQDWPFYIIGAGLSTLRRTLAEARSYAERFTIREVGALPAAAAAAALTKPAEDLGARFTSGALDELLGAANGYPFFLQTYGKAVWELAPDRVIDAMSAMAGIEEGNADLDQGFFPARWDRTTPLERRYLNAIVAVSGNTASTASIAAALEKPASSLSPVRQSLIDKGIIFSERRGYVSFTVPNMDAFIRRQNDVDDADED</sequence>
<dbReference type="PANTHER" id="PTHR34301:SF8">
    <property type="entry name" value="ATPASE DOMAIN-CONTAINING PROTEIN"/>
    <property type="match status" value="1"/>
</dbReference>
<feature type="domain" description="Orc1-like AAA ATPase" evidence="1">
    <location>
        <begin position="18"/>
        <end position="195"/>
    </location>
</feature>
<organism evidence="2 3">
    <name type="scientific">Curtobacterium herbarum</name>
    <dbReference type="NCBI Taxonomy" id="150122"/>
    <lineage>
        <taxon>Bacteria</taxon>
        <taxon>Bacillati</taxon>
        <taxon>Actinomycetota</taxon>
        <taxon>Actinomycetes</taxon>
        <taxon>Micrococcales</taxon>
        <taxon>Microbacteriaceae</taxon>
        <taxon>Curtobacterium</taxon>
    </lineage>
</organism>
<dbReference type="InterPro" id="IPR041664">
    <property type="entry name" value="AAA_16"/>
</dbReference>